<dbReference type="GO" id="GO:0009254">
    <property type="term" value="P:peptidoglycan turnover"/>
    <property type="evidence" value="ECO:0007669"/>
    <property type="project" value="TreeGrafter"/>
</dbReference>
<dbReference type="AlphaFoldDB" id="A0A077M4Y5"/>
<dbReference type="PANTHER" id="PTHR30480:SF13">
    <property type="entry name" value="BETA-HEXOSAMINIDASE"/>
    <property type="match status" value="1"/>
</dbReference>
<dbReference type="STRING" id="1193518.BN13_1110007"/>
<feature type="region of interest" description="Disordered" evidence="6">
    <location>
        <begin position="15"/>
        <end position="65"/>
    </location>
</feature>
<dbReference type="SUPFAM" id="SSF51445">
    <property type="entry name" value="(Trans)glycosidases"/>
    <property type="match status" value="1"/>
</dbReference>
<dbReference type="PROSITE" id="PS00775">
    <property type="entry name" value="GLYCOSYL_HYDROL_F3"/>
    <property type="match status" value="1"/>
</dbReference>
<keyword evidence="5" id="KW-0326">Glycosidase</keyword>
<protein>
    <recommendedName>
        <fullName evidence="3">beta-N-acetylhexosaminidase</fullName>
        <ecNumber evidence="3">3.2.1.52</ecNumber>
    </recommendedName>
</protein>
<comment type="similarity">
    <text evidence="2">Belongs to the glycosyl hydrolase 3 family.</text>
</comment>
<proteinExistence type="inferred from homology"/>
<feature type="compositionally biased region" description="Low complexity" evidence="6">
    <location>
        <begin position="16"/>
        <end position="56"/>
    </location>
</feature>
<organism evidence="8 9">
    <name type="scientific">Nostocoides jenkinsii Ben 74</name>
    <dbReference type="NCBI Taxonomy" id="1193518"/>
    <lineage>
        <taxon>Bacteria</taxon>
        <taxon>Bacillati</taxon>
        <taxon>Actinomycetota</taxon>
        <taxon>Actinomycetes</taxon>
        <taxon>Micrococcales</taxon>
        <taxon>Intrasporangiaceae</taxon>
        <taxon>Nostocoides</taxon>
    </lineage>
</organism>
<keyword evidence="4" id="KW-0378">Hydrolase</keyword>
<dbReference type="EC" id="3.2.1.52" evidence="3"/>
<reference evidence="8 9" key="1">
    <citation type="journal article" date="2013" name="ISME J.">
        <title>A metabolic model for members of the genus Tetrasphaera involved in enhanced biological phosphorus removal.</title>
        <authorList>
            <person name="Kristiansen R."/>
            <person name="Nguyen H.T.T."/>
            <person name="Saunders A.M."/>
            <person name="Nielsen J.L."/>
            <person name="Wimmer R."/>
            <person name="Le V.Q."/>
            <person name="McIlroy S.J."/>
            <person name="Petrovski S."/>
            <person name="Seviour R.J."/>
            <person name="Calteau A."/>
            <person name="Nielsen K.L."/>
            <person name="Nielsen P.H."/>
        </authorList>
    </citation>
    <scope>NUCLEOTIDE SEQUENCE [LARGE SCALE GENOMIC DNA]</scope>
    <source>
        <strain evidence="8 9">Ben 74</strain>
    </source>
</reference>
<evidence type="ECO:0000256" key="2">
    <source>
        <dbReference type="ARBA" id="ARBA00005336"/>
    </source>
</evidence>
<dbReference type="InterPro" id="IPR019800">
    <property type="entry name" value="Glyco_hydro_3_AS"/>
</dbReference>
<accession>A0A077M4Y5</accession>
<evidence type="ECO:0000256" key="5">
    <source>
        <dbReference type="ARBA" id="ARBA00023295"/>
    </source>
</evidence>
<dbReference type="InterPro" id="IPR017853">
    <property type="entry name" value="GH"/>
</dbReference>
<dbReference type="InterPro" id="IPR001764">
    <property type="entry name" value="Glyco_hydro_3_N"/>
</dbReference>
<dbReference type="GO" id="GO:0005975">
    <property type="term" value="P:carbohydrate metabolic process"/>
    <property type="evidence" value="ECO:0007669"/>
    <property type="project" value="InterPro"/>
</dbReference>
<evidence type="ECO:0000256" key="3">
    <source>
        <dbReference type="ARBA" id="ARBA00012663"/>
    </source>
</evidence>
<dbReference type="PANTHER" id="PTHR30480">
    <property type="entry name" value="BETA-HEXOSAMINIDASE-RELATED"/>
    <property type="match status" value="1"/>
</dbReference>
<evidence type="ECO:0000313" key="9">
    <source>
        <dbReference type="Proteomes" id="UP000035720"/>
    </source>
</evidence>
<feature type="domain" description="Glycoside hydrolase family 3 N-terminal" evidence="7">
    <location>
        <begin position="83"/>
        <end position="403"/>
    </location>
</feature>
<gene>
    <name evidence="8" type="ORF">BN13_1110007</name>
</gene>
<name>A0A077M4Y5_9MICO</name>
<dbReference type="Proteomes" id="UP000035720">
    <property type="component" value="Unassembled WGS sequence"/>
</dbReference>
<evidence type="ECO:0000259" key="7">
    <source>
        <dbReference type="Pfam" id="PF00933"/>
    </source>
</evidence>
<dbReference type="Pfam" id="PF00933">
    <property type="entry name" value="Glyco_hydro_3"/>
    <property type="match status" value="1"/>
</dbReference>
<comment type="catalytic activity">
    <reaction evidence="1">
        <text>Hydrolysis of terminal non-reducing N-acetyl-D-hexosamine residues in N-acetyl-beta-D-hexosaminides.</text>
        <dbReference type="EC" id="3.2.1.52"/>
    </reaction>
</comment>
<dbReference type="InterPro" id="IPR050226">
    <property type="entry name" value="NagZ_Beta-hexosaminidase"/>
</dbReference>
<evidence type="ECO:0000313" key="8">
    <source>
        <dbReference type="EMBL" id="CCI51634.1"/>
    </source>
</evidence>
<sequence length="416" mass="40605">MLAVVMLTGPVAACRAGGDATSSGSDSSAAGSTSEPGAESSSAPESNGGSSTSGETTSGGAGSSSAASGSCVADLVASLTPQQRAGQLLMVAVQTGGVAGVAKLVANGSVGGVIYLGGWSGAATVAATSRELTAAAPSELGLFVAADQEGGEVQQLRGAGFSDIPSAQEQAALGSSELTRSVQVWAGELAKAGVNVNLAPVADVVPASIGTANGPIGRYHREYGATPAAVSPAVAAVIAGLHAGGLAATVKHFPGLGRISGNTDTTTVGITDAETTADDPALEPFAAGIKAGADMVMISSARYPKLDPANQATFSKAIITDLLRSKMAYGGVVITDDVGAAVAVQSVPVPDRATRFVAAGGDIVLTARASDITPMRDALVAAAAADPAAADRITAAVTRVLTLKSAYGLTRCSPGE</sequence>
<dbReference type="Gene3D" id="3.20.20.300">
    <property type="entry name" value="Glycoside hydrolase, family 3, N-terminal domain"/>
    <property type="match status" value="1"/>
</dbReference>
<evidence type="ECO:0000256" key="6">
    <source>
        <dbReference type="SAM" id="MobiDB-lite"/>
    </source>
</evidence>
<dbReference type="EMBL" id="CAJC01000015">
    <property type="protein sequence ID" value="CCI51634.1"/>
    <property type="molecule type" value="Genomic_DNA"/>
</dbReference>
<evidence type="ECO:0000256" key="1">
    <source>
        <dbReference type="ARBA" id="ARBA00001231"/>
    </source>
</evidence>
<dbReference type="GO" id="GO:0004563">
    <property type="term" value="F:beta-N-acetylhexosaminidase activity"/>
    <property type="evidence" value="ECO:0007669"/>
    <property type="project" value="UniProtKB-EC"/>
</dbReference>
<evidence type="ECO:0000256" key="4">
    <source>
        <dbReference type="ARBA" id="ARBA00022801"/>
    </source>
</evidence>
<dbReference type="InterPro" id="IPR036962">
    <property type="entry name" value="Glyco_hydro_3_N_sf"/>
</dbReference>
<keyword evidence="9" id="KW-1185">Reference proteome</keyword>
<comment type="caution">
    <text evidence="8">The sequence shown here is derived from an EMBL/GenBank/DDBJ whole genome shotgun (WGS) entry which is preliminary data.</text>
</comment>